<sequence>MADAICRTERLVLRKWREDDLTDWQAHLNTHAVRKHLGGKLPPDRERETFARLLETWDREGQGFLAIERVSDGALLGSCGTGPVMAETAPDELRGSFEVGYQLRSDARGQGYATEAAAAVVAIIFDRFDQPVAYAQTSQVNRGSWRVMQRLGMVRREDLDYDDPDYPPQENPTMVWSMQRPGRG</sequence>
<evidence type="ECO:0000259" key="2">
    <source>
        <dbReference type="Pfam" id="PF13302"/>
    </source>
</evidence>
<dbReference type="Pfam" id="PF13302">
    <property type="entry name" value="Acetyltransf_3"/>
    <property type="match status" value="1"/>
</dbReference>
<feature type="region of interest" description="Disordered" evidence="1">
    <location>
        <begin position="159"/>
        <end position="184"/>
    </location>
</feature>
<dbReference type="GO" id="GO:0016747">
    <property type="term" value="F:acyltransferase activity, transferring groups other than amino-acyl groups"/>
    <property type="evidence" value="ECO:0007669"/>
    <property type="project" value="InterPro"/>
</dbReference>
<dbReference type="EMBL" id="BMIO01000002">
    <property type="protein sequence ID" value="GGD35677.1"/>
    <property type="molecule type" value="Genomic_DNA"/>
</dbReference>
<dbReference type="PANTHER" id="PTHR43792">
    <property type="entry name" value="GNAT FAMILY, PUTATIVE (AFU_ORTHOLOGUE AFUA_3G00765)-RELATED-RELATED"/>
    <property type="match status" value="1"/>
</dbReference>
<keyword evidence="4" id="KW-1185">Reference proteome</keyword>
<evidence type="ECO:0000256" key="1">
    <source>
        <dbReference type="SAM" id="MobiDB-lite"/>
    </source>
</evidence>
<dbReference type="RefSeq" id="WP_066764531.1">
    <property type="nucleotide sequence ID" value="NZ_BMIO01000002.1"/>
</dbReference>
<name>A0A916Y9Y6_9SPHN</name>
<dbReference type="InterPro" id="IPR000182">
    <property type="entry name" value="GNAT_dom"/>
</dbReference>
<proteinExistence type="predicted"/>
<dbReference type="Proteomes" id="UP000598997">
    <property type="component" value="Unassembled WGS sequence"/>
</dbReference>
<reference evidence="3 4" key="1">
    <citation type="journal article" date="2014" name="Int. J. Syst. Evol. Microbiol.">
        <title>Complete genome sequence of Corynebacterium casei LMG S-19264T (=DSM 44701T), isolated from a smear-ripened cheese.</title>
        <authorList>
            <consortium name="US DOE Joint Genome Institute (JGI-PGF)"/>
            <person name="Walter F."/>
            <person name="Albersmeier A."/>
            <person name="Kalinowski J."/>
            <person name="Ruckert C."/>
        </authorList>
    </citation>
    <scope>NUCLEOTIDE SEQUENCE [LARGE SCALE GENOMIC DNA]</scope>
    <source>
        <strain evidence="3 4">CGMCC 1.15358</strain>
    </source>
</reference>
<dbReference type="PANTHER" id="PTHR43792:SF1">
    <property type="entry name" value="N-ACETYLTRANSFERASE DOMAIN-CONTAINING PROTEIN"/>
    <property type="match status" value="1"/>
</dbReference>
<gene>
    <name evidence="3" type="ORF">GCM10010989_07270</name>
</gene>
<dbReference type="InterPro" id="IPR051531">
    <property type="entry name" value="N-acetyltransferase"/>
</dbReference>
<dbReference type="InterPro" id="IPR016181">
    <property type="entry name" value="Acyl_CoA_acyltransferase"/>
</dbReference>
<evidence type="ECO:0000313" key="4">
    <source>
        <dbReference type="Proteomes" id="UP000598997"/>
    </source>
</evidence>
<organism evidence="3 4">
    <name type="scientific">Croceicoccus pelagius</name>
    <dbReference type="NCBI Taxonomy" id="1703341"/>
    <lineage>
        <taxon>Bacteria</taxon>
        <taxon>Pseudomonadati</taxon>
        <taxon>Pseudomonadota</taxon>
        <taxon>Alphaproteobacteria</taxon>
        <taxon>Sphingomonadales</taxon>
        <taxon>Erythrobacteraceae</taxon>
        <taxon>Croceicoccus</taxon>
    </lineage>
</organism>
<feature type="domain" description="N-acetyltransferase" evidence="2">
    <location>
        <begin position="10"/>
        <end position="154"/>
    </location>
</feature>
<evidence type="ECO:0000313" key="3">
    <source>
        <dbReference type="EMBL" id="GGD35677.1"/>
    </source>
</evidence>
<dbReference type="AlphaFoldDB" id="A0A916Y9Y6"/>
<accession>A0A916Y9Y6</accession>
<protein>
    <submittedName>
        <fullName evidence="3">N-acetyltransferase</fullName>
    </submittedName>
</protein>
<dbReference type="Gene3D" id="3.40.630.30">
    <property type="match status" value="1"/>
</dbReference>
<dbReference type="OrthoDB" id="6293260at2"/>
<comment type="caution">
    <text evidence="3">The sequence shown here is derived from an EMBL/GenBank/DDBJ whole genome shotgun (WGS) entry which is preliminary data.</text>
</comment>
<dbReference type="SUPFAM" id="SSF55729">
    <property type="entry name" value="Acyl-CoA N-acyltransferases (Nat)"/>
    <property type="match status" value="1"/>
</dbReference>